<protein>
    <submittedName>
        <fullName evidence="2">Uncharacterized protein</fullName>
    </submittedName>
</protein>
<feature type="region of interest" description="Disordered" evidence="1">
    <location>
        <begin position="194"/>
        <end position="263"/>
    </location>
</feature>
<evidence type="ECO:0000256" key="1">
    <source>
        <dbReference type="SAM" id="MobiDB-lite"/>
    </source>
</evidence>
<feature type="compositionally biased region" description="Polar residues" evidence="1">
    <location>
        <begin position="55"/>
        <end position="70"/>
    </location>
</feature>
<feature type="region of interest" description="Disordered" evidence="1">
    <location>
        <begin position="55"/>
        <end position="153"/>
    </location>
</feature>
<feature type="region of interest" description="Disordered" evidence="1">
    <location>
        <begin position="1"/>
        <end position="31"/>
    </location>
</feature>
<name>R7SM43_DICSQ</name>
<sequence length="294" mass="31230">MIRSSYKGHAHLAASSPSRRLSRSRVSRTSSSLISITPTLLNTYQTMSSPIAIPSVSTNTQRESSPNTAALSLPGDHTNGLYVPVHRRGASASSTSSSSFPEHGSLSPVARSTGPRTRSVSPMPRTPRSPSRTGKRHLDISPMPSPRPANIPLASKIPNTYTLTELLALSSCPAPLTPSQRTQIDAHIPFMTRRPPKAKAAPSGSSAPSSPPSTTAPLPTPTPAPIAKSNADAQKTRRRRPGRKNSSGKPRVAPAVGADVENRRRRVANWGWAAHGGSTLEQESWRAHALPMPA</sequence>
<dbReference type="EMBL" id="JH719463">
    <property type="protein sequence ID" value="EJF56805.1"/>
    <property type="molecule type" value="Genomic_DNA"/>
</dbReference>
<dbReference type="RefSeq" id="XP_007370485.1">
    <property type="nucleotide sequence ID" value="XM_007370423.1"/>
</dbReference>
<dbReference type="Proteomes" id="UP000053319">
    <property type="component" value="Unassembled WGS sequence"/>
</dbReference>
<dbReference type="KEGG" id="dsq:DICSQDRAFT_183608"/>
<organism evidence="2 3">
    <name type="scientific">Dichomitus squalens (strain LYAD-421)</name>
    <name type="common">Western red white-rot fungus</name>
    <dbReference type="NCBI Taxonomy" id="732165"/>
    <lineage>
        <taxon>Eukaryota</taxon>
        <taxon>Fungi</taxon>
        <taxon>Dikarya</taxon>
        <taxon>Basidiomycota</taxon>
        <taxon>Agaricomycotina</taxon>
        <taxon>Agaricomycetes</taxon>
        <taxon>Polyporales</taxon>
        <taxon>Polyporaceae</taxon>
        <taxon>Dichomitus</taxon>
    </lineage>
</organism>
<evidence type="ECO:0000313" key="2">
    <source>
        <dbReference type="EMBL" id="EJF56805.1"/>
    </source>
</evidence>
<feature type="compositionally biased region" description="Low complexity" evidence="1">
    <location>
        <begin position="198"/>
        <end position="217"/>
    </location>
</feature>
<dbReference type="OrthoDB" id="2804351at2759"/>
<feature type="compositionally biased region" description="Low complexity" evidence="1">
    <location>
        <begin position="90"/>
        <end position="99"/>
    </location>
</feature>
<evidence type="ECO:0000313" key="3">
    <source>
        <dbReference type="Proteomes" id="UP000053319"/>
    </source>
</evidence>
<dbReference type="HOGENOM" id="CLU_946725_0_0_1"/>
<feature type="compositionally biased region" description="Low complexity" evidence="1">
    <location>
        <begin position="115"/>
        <end position="132"/>
    </location>
</feature>
<feature type="compositionally biased region" description="Basic residues" evidence="1">
    <location>
        <begin position="1"/>
        <end position="10"/>
    </location>
</feature>
<proteinExistence type="predicted"/>
<reference evidence="2 3" key="1">
    <citation type="journal article" date="2012" name="Science">
        <title>The Paleozoic origin of enzymatic lignin decomposition reconstructed from 31 fungal genomes.</title>
        <authorList>
            <person name="Floudas D."/>
            <person name="Binder M."/>
            <person name="Riley R."/>
            <person name="Barry K."/>
            <person name="Blanchette R.A."/>
            <person name="Henrissat B."/>
            <person name="Martinez A.T."/>
            <person name="Otillar R."/>
            <person name="Spatafora J.W."/>
            <person name="Yadav J.S."/>
            <person name="Aerts A."/>
            <person name="Benoit I."/>
            <person name="Boyd A."/>
            <person name="Carlson A."/>
            <person name="Copeland A."/>
            <person name="Coutinho P.M."/>
            <person name="de Vries R.P."/>
            <person name="Ferreira P."/>
            <person name="Findley K."/>
            <person name="Foster B."/>
            <person name="Gaskell J."/>
            <person name="Glotzer D."/>
            <person name="Gorecki P."/>
            <person name="Heitman J."/>
            <person name="Hesse C."/>
            <person name="Hori C."/>
            <person name="Igarashi K."/>
            <person name="Jurgens J.A."/>
            <person name="Kallen N."/>
            <person name="Kersten P."/>
            <person name="Kohler A."/>
            <person name="Kuees U."/>
            <person name="Kumar T.K.A."/>
            <person name="Kuo A."/>
            <person name="LaButti K."/>
            <person name="Larrondo L.F."/>
            <person name="Lindquist E."/>
            <person name="Ling A."/>
            <person name="Lombard V."/>
            <person name="Lucas S."/>
            <person name="Lundell T."/>
            <person name="Martin R."/>
            <person name="McLaughlin D.J."/>
            <person name="Morgenstern I."/>
            <person name="Morin E."/>
            <person name="Murat C."/>
            <person name="Nagy L.G."/>
            <person name="Nolan M."/>
            <person name="Ohm R.A."/>
            <person name="Patyshakuliyeva A."/>
            <person name="Rokas A."/>
            <person name="Ruiz-Duenas F.J."/>
            <person name="Sabat G."/>
            <person name="Salamov A."/>
            <person name="Samejima M."/>
            <person name="Schmutz J."/>
            <person name="Slot J.C."/>
            <person name="St John F."/>
            <person name="Stenlid J."/>
            <person name="Sun H."/>
            <person name="Sun S."/>
            <person name="Syed K."/>
            <person name="Tsang A."/>
            <person name="Wiebenga A."/>
            <person name="Young D."/>
            <person name="Pisabarro A."/>
            <person name="Eastwood D.C."/>
            <person name="Martin F."/>
            <person name="Cullen D."/>
            <person name="Grigoriev I.V."/>
            <person name="Hibbett D.S."/>
        </authorList>
    </citation>
    <scope>NUCLEOTIDE SEQUENCE [LARGE SCALE GENOMIC DNA]</scope>
    <source>
        <strain evidence="2 3">LYAD-421 SS1</strain>
    </source>
</reference>
<accession>R7SM43</accession>
<dbReference type="OMA" id="DETHATH"/>
<dbReference type="AlphaFoldDB" id="R7SM43"/>
<dbReference type="GeneID" id="18841369"/>
<gene>
    <name evidence="2" type="ORF">DICSQDRAFT_183608</name>
</gene>